<keyword evidence="1" id="KW-0732">Signal</keyword>
<dbReference type="SUPFAM" id="SSF50685">
    <property type="entry name" value="Barwin-like endoglucanases"/>
    <property type="match status" value="1"/>
</dbReference>
<dbReference type="STRING" id="1754191.A0A1Y1VHL8"/>
<keyword evidence="4" id="KW-1185">Reference proteome</keyword>
<evidence type="ECO:0000313" key="4">
    <source>
        <dbReference type="Proteomes" id="UP000193719"/>
    </source>
</evidence>
<feature type="region of interest" description="Disordered" evidence="2">
    <location>
        <begin position="142"/>
        <end position="173"/>
    </location>
</feature>
<organism evidence="3 4">
    <name type="scientific">Piromyces finnis</name>
    <dbReference type="NCBI Taxonomy" id="1754191"/>
    <lineage>
        <taxon>Eukaryota</taxon>
        <taxon>Fungi</taxon>
        <taxon>Fungi incertae sedis</taxon>
        <taxon>Chytridiomycota</taxon>
        <taxon>Chytridiomycota incertae sedis</taxon>
        <taxon>Neocallimastigomycetes</taxon>
        <taxon>Neocallimastigales</taxon>
        <taxon>Neocallimastigaceae</taxon>
        <taxon>Piromyces</taxon>
    </lineage>
</organism>
<evidence type="ECO:0000313" key="3">
    <source>
        <dbReference type="EMBL" id="ORX56531.1"/>
    </source>
</evidence>
<name>A0A1Y1VHL8_9FUNG</name>
<dbReference type="Gene3D" id="2.40.40.10">
    <property type="entry name" value="RlpA-like domain"/>
    <property type="match status" value="1"/>
</dbReference>
<dbReference type="InterPro" id="IPR051477">
    <property type="entry name" value="Expansin_CellWall"/>
</dbReference>
<dbReference type="AlphaFoldDB" id="A0A1Y1VHL8"/>
<dbReference type="Proteomes" id="UP000193719">
    <property type="component" value="Unassembled WGS sequence"/>
</dbReference>
<dbReference type="InterPro" id="IPR036908">
    <property type="entry name" value="RlpA-like_sf"/>
</dbReference>
<dbReference type="OrthoDB" id="623670at2759"/>
<evidence type="ECO:0000256" key="1">
    <source>
        <dbReference type="ARBA" id="ARBA00022729"/>
    </source>
</evidence>
<feature type="region of interest" description="Disordered" evidence="2">
    <location>
        <begin position="356"/>
        <end position="376"/>
    </location>
</feature>
<dbReference type="PANTHER" id="PTHR31836:SF28">
    <property type="entry name" value="SRCR DOMAIN-CONTAINING PROTEIN-RELATED"/>
    <property type="match status" value="1"/>
</dbReference>
<reference evidence="3 4" key="1">
    <citation type="submission" date="2016-08" db="EMBL/GenBank/DDBJ databases">
        <title>Genomes of anaerobic fungi encode conserved fungal cellulosomes for biomass hydrolysis.</title>
        <authorList>
            <consortium name="DOE Joint Genome Institute"/>
            <person name="Haitjema C.H."/>
            <person name="Gilmore S.P."/>
            <person name="Henske J.K."/>
            <person name="Solomon K.V."/>
            <person name="De Groot R."/>
            <person name="Kuo A."/>
            <person name="Mondo S.J."/>
            <person name="Salamov A.A."/>
            <person name="Labutti K."/>
            <person name="Zhao Z."/>
            <person name="Chiniquy J."/>
            <person name="Barry K."/>
            <person name="Brewer H.M."/>
            <person name="Purvine S.O."/>
            <person name="Wright A.T."/>
            <person name="Boxma B."/>
            <person name="Van Alen T."/>
            <person name="Hackstein J.H."/>
            <person name="Baker S.E."/>
            <person name="Grigoriev I.V."/>
            <person name="O'Malley M.A."/>
        </authorList>
    </citation>
    <scope>NUCLEOTIDE SEQUENCE [LARGE SCALE GENOMIC DNA]</scope>
    <source>
        <strain evidence="4">finn</strain>
    </source>
</reference>
<evidence type="ECO:0008006" key="5">
    <source>
        <dbReference type="Google" id="ProtNLM"/>
    </source>
</evidence>
<dbReference type="CDD" id="cd22191">
    <property type="entry name" value="DPBB_RlpA_EXP_N-like"/>
    <property type="match status" value="1"/>
</dbReference>
<evidence type="ECO:0000256" key="2">
    <source>
        <dbReference type="SAM" id="MobiDB-lite"/>
    </source>
</evidence>
<proteinExistence type="predicted"/>
<protein>
    <recommendedName>
        <fullName evidence="5">RlpA-like protein double-psi beta-barrel domain-containing protein</fullName>
    </recommendedName>
</protein>
<comment type="caution">
    <text evidence="3">The sequence shown here is derived from an EMBL/GenBank/DDBJ whole genome shotgun (WGS) entry which is preliminary data.</text>
</comment>
<reference evidence="3 4" key="2">
    <citation type="submission" date="2016-08" db="EMBL/GenBank/DDBJ databases">
        <title>Pervasive Adenine N6-methylation of Active Genes in Fungi.</title>
        <authorList>
            <consortium name="DOE Joint Genome Institute"/>
            <person name="Mondo S.J."/>
            <person name="Dannebaum R.O."/>
            <person name="Kuo R.C."/>
            <person name="Labutti K."/>
            <person name="Haridas S."/>
            <person name="Kuo A."/>
            <person name="Salamov A."/>
            <person name="Ahrendt S.R."/>
            <person name="Lipzen A."/>
            <person name="Sullivan W."/>
            <person name="Andreopoulos W.B."/>
            <person name="Clum A."/>
            <person name="Lindquist E."/>
            <person name="Daum C."/>
            <person name="Ramamoorthy G.K."/>
            <person name="Gryganskyi A."/>
            <person name="Culley D."/>
            <person name="Magnuson J.K."/>
            <person name="James T.Y."/>
            <person name="O'Malley M.A."/>
            <person name="Stajich J.E."/>
            <person name="Spatafora J.W."/>
            <person name="Visel A."/>
            <person name="Grigoriev I.V."/>
        </authorList>
    </citation>
    <scope>NUCLEOTIDE SEQUENCE [LARGE SCALE GENOMIC DNA]</scope>
    <source>
        <strain evidence="4">finn</strain>
    </source>
</reference>
<accession>A0A1Y1VHL8</accession>
<dbReference type="EMBL" id="MCFH01000007">
    <property type="protein sequence ID" value="ORX56531.1"/>
    <property type="molecule type" value="Genomic_DNA"/>
</dbReference>
<sequence>MRFDKLVKITSFLSIAGVAYCNKKMTYYGLNNNRPSLSAIPSCGIDGVDLKTDYYLALNKEQYEPSQVKSDNPNTASVCNKCVKVTYKDKWVVGRIIDKCPGCPYGGLDASPTLFKTLEELSVGVIYMNWEYTDCSQLGKSGTCSNGKCTTSSTSSEEPKKNTTKKTTTRKTTTTIKKTTTTEKTIVKTTKIISNRPSIITSINSKTVPITTKILLSSTSIPTPINTFNNTSIISPVITPVVTSVATPLSNKSNPINSSTISATPNKSTTKDFEPIVNSVVDNEEGGSNYALPITGALVVTGAAGIGLLYAKRNSNNINNLKEKFPEAFSNIKRSISRGSTHLRRSLSNSSLALKRSLSKKNNQSGPHIRTKKEYRESLDAHYPIQLFDPPMSQVYQPPSNNNGYSGIENSEPTYHLQHFKSNDNDDNMRIDFHDSY</sequence>
<gene>
    <name evidence="3" type="ORF">BCR36DRAFT_409728</name>
</gene>
<dbReference type="PANTHER" id="PTHR31836">
    <property type="match status" value="1"/>
</dbReference>